<evidence type="ECO:0000256" key="1">
    <source>
        <dbReference type="ARBA" id="ARBA00022692"/>
    </source>
</evidence>
<dbReference type="Pfam" id="PF07690">
    <property type="entry name" value="MFS_1"/>
    <property type="match status" value="1"/>
</dbReference>
<dbReference type="InterPro" id="IPR011701">
    <property type="entry name" value="MFS"/>
</dbReference>
<feature type="transmembrane region" description="Helical" evidence="4">
    <location>
        <begin position="341"/>
        <end position="364"/>
    </location>
</feature>
<evidence type="ECO:0000256" key="3">
    <source>
        <dbReference type="ARBA" id="ARBA00023136"/>
    </source>
</evidence>
<evidence type="ECO:0000313" key="5">
    <source>
        <dbReference type="EMBL" id="MBB4174705.1"/>
    </source>
</evidence>
<organism evidence="5 6">
    <name type="scientific">Sulfitobacter noctilucicola</name>
    <dbReference type="NCBI Taxonomy" id="1342301"/>
    <lineage>
        <taxon>Bacteria</taxon>
        <taxon>Pseudomonadati</taxon>
        <taxon>Pseudomonadota</taxon>
        <taxon>Alphaproteobacteria</taxon>
        <taxon>Rhodobacterales</taxon>
        <taxon>Roseobacteraceae</taxon>
        <taxon>Sulfitobacter</taxon>
    </lineage>
</organism>
<feature type="transmembrane region" description="Helical" evidence="4">
    <location>
        <begin position="101"/>
        <end position="123"/>
    </location>
</feature>
<dbReference type="EMBL" id="JACIFU010000003">
    <property type="protein sequence ID" value="MBB4174705.1"/>
    <property type="molecule type" value="Genomic_DNA"/>
</dbReference>
<feature type="transmembrane region" description="Helical" evidence="4">
    <location>
        <begin position="215"/>
        <end position="240"/>
    </location>
</feature>
<feature type="transmembrane region" description="Helical" evidence="4">
    <location>
        <begin position="20"/>
        <end position="46"/>
    </location>
</feature>
<evidence type="ECO:0008006" key="7">
    <source>
        <dbReference type="Google" id="ProtNLM"/>
    </source>
</evidence>
<feature type="transmembrane region" description="Helical" evidence="4">
    <location>
        <begin position="172"/>
        <end position="195"/>
    </location>
</feature>
<keyword evidence="3 4" id="KW-0472">Membrane</keyword>
<sequence length="410" mass="45128">MAQYITLEQAKDLPFWRRPVALLFLMALAMPIAFNTWSALLNNFVIEVADFDGADIGLLHTVREIPGFLAVGVIAIIIFVREQVLGLVSLVLLGVATAVTAWFPSMGGILTITMLSSIGFHYYETVNQSLQLQWLKIEDAPRMLGWLLAAGSFATLIAYLAIMALWETLSLSYNVVYLAGGGVTVVIALFAMLAYPQFEAPTPQNKTMVLRRRYWLYYALQFMGGARRQIFVVFAGFMMVERFGYEVHEITTLYLINLVANIIFAPLMGRAVGYFGERRTLGFEYIGLVLVFLSYGGVYYLGWGVVVAAILYVLDHMFFGLALAMKTYFQKIADPADIAPTAAVAFTINHIAAVFLPVGLGLLWLVSPAAVFFLAAGMAGISFCLAMLIPRHPAPGNETIFSAGYPQAAQ</sequence>
<dbReference type="SUPFAM" id="SSF103473">
    <property type="entry name" value="MFS general substrate transporter"/>
    <property type="match status" value="1"/>
</dbReference>
<dbReference type="InterPro" id="IPR036259">
    <property type="entry name" value="MFS_trans_sf"/>
</dbReference>
<feature type="transmembrane region" description="Helical" evidence="4">
    <location>
        <begin position="370"/>
        <end position="389"/>
    </location>
</feature>
<feature type="transmembrane region" description="Helical" evidence="4">
    <location>
        <begin position="144"/>
        <end position="166"/>
    </location>
</feature>
<reference evidence="5 6" key="1">
    <citation type="submission" date="2020-08" db="EMBL/GenBank/DDBJ databases">
        <title>Genomic Encyclopedia of Type Strains, Phase IV (KMG-IV): sequencing the most valuable type-strain genomes for metagenomic binning, comparative biology and taxonomic classification.</title>
        <authorList>
            <person name="Goeker M."/>
        </authorList>
    </citation>
    <scope>NUCLEOTIDE SEQUENCE [LARGE SCALE GENOMIC DNA]</scope>
    <source>
        <strain evidence="5 6">DSM 101015</strain>
    </source>
</reference>
<feature type="transmembrane region" description="Helical" evidence="4">
    <location>
        <begin position="67"/>
        <end position="95"/>
    </location>
</feature>
<accession>A0A7W6M953</accession>
<keyword evidence="1 4" id="KW-0812">Transmembrane</keyword>
<evidence type="ECO:0000256" key="4">
    <source>
        <dbReference type="SAM" id="Phobius"/>
    </source>
</evidence>
<protein>
    <recommendedName>
        <fullName evidence="7">MFS transporter</fullName>
    </recommendedName>
</protein>
<dbReference type="GO" id="GO:0022857">
    <property type="term" value="F:transmembrane transporter activity"/>
    <property type="evidence" value="ECO:0007669"/>
    <property type="project" value="InterPro"/>
</dbReference>
<dbReference type="Gene3D" id="1.20.1250.20">
    <property type="entry name" value="MFS general substrate transporter like domains"/>
    <property type="match status" value="2"/>
</dbReference>
<feature type="transmembrane region" description="Helical" evidence="4">
    <location>
        <begin position="252"/>
        <end position="273"/>
    </location>
</feature>
<dbReference type="Proteomes" id="UP000565745">
    <property type="component" value="Unassembled WGS sequence"/>
</dbReference>
<feature type="transmembrane region" description="Helical" evidence="4">
    <location>
        <begin position="309"/>
        <end position="329"/>
    </location>
</feature>
<keyword evidence="2 4" id="KW-1133">Transmembrane helix</keyword>
<evidence type="ECO:0000256" key="2">
    <source>
        <dbReference type="ARBA" id="ARBA00022989"/>
    </source>
</evidence>
<evidence type="ECO:0000313" key="6">
    <source>
        <dbReference type="Proteomes" id="UP000565745"/>
    </source>
</evidence>
<dbReference type="RefSeq" id="WP_025056180.1">
    <property type="nucleotide sequence ID" value="NZ_JACIFU010000003.1"/>
</dbReference>
<dbReference type="AlphaFoldDB" id="A0A7W6M953"/>
<comment type="caution">
    <text evidence="5">The sequence shown here is derived from an EMBL/GenBank/DDBJ whole genome shotgun (WGS) entry which is preliminary data.</text>
</comment>
<gene>
    <name evidence="5" type="ORF">GGR93_002493</name>
</gene>
<feature type="transmembrane region" description="Helical" evidence="4">
    <location>
        <begin position="285"/>
        <end position="303"/>
    </location>
</feature>
<keyword evidence="6" id="KW-1185">Reference proteome</keyword>
<proteinExistence type="predicted"/>
<name>A0A7W6M953_9RHOB</name>
<dbReference type="OrthoDB" id="9774288at2"/>